<keyword evidence="3" id="KW-1185">Reference proteome</keyword>
<dbReference type="InterPro" id="IPR000182">
    <property type="entry name" value="GNAT_dom"/>
</dbReference>
<dbReference type="SUPFAM" id="SSF55729">
    <property type="entry name" value="Acyl-CoA N-acyltransferases (Nat)"/>
    <property type="match status" value="1"/>
</dbReference>
<sequence>MLTTDRLAIRPFRPDDAAAFAAYRSDAEVARYQSWDTPLSLEDAARTVAGYGADDPAMVGWYQWAIDRDGLLIGDIGVNTHDNRMQAEIGFTVAASEQGKGYGTEAVGRMVDYLFAERGLHRISAECDARNEASARLLRKVGFHQEGLLRSNTWIKGEWTDDLLFGLLEGDPR</sequence>
<dbReference type="AlphaFoldDB" id="A0A1W2ANV9"/>
<feature type="domain" description="N-acetyltransferase" evidence="1">
    <location>
        <begin position="7"/>
        <end position="164"/>
    </location>
</feature>
<dbReference type="PANTHER" id="PTHR43792">
    <property type="entry name" value="GNAT FAMILY, PUTATIVE (AFU_ORTHOLOGUE AFUA_3G00765)-RELATED-RELATED"/>
    <property type="match status" value="1"/>
</dbReference>
<dbReference type="PROSITE" id="PS51186">
    <property type="entry name" value="GNAT"/>
    <property type="match status" value="1"/>
</dbReference>
<dbReference type="Pfam" id="PF13302">
    <property type="entry name" value="Acetyltransf_3"/>
    <property type="match status" value="1"/>
</dbReference>
<dbReference type="Proteomes" id="UP000192674">
    <property type="component" value="Unassembled WGS sequence"/>
</dbReference>
<keyword evidence="2" id="KW-0808">Transferase</keyword>
<accession>A0A1W2ANV9</accession>
<dbReference type="InterPro" id="IPR016181">
    <property type="entry name" value="Acyl_CoA_acyltransferase"/>
</dbReference>
<dbReference type="GO" id="GO:0016747">
    <property type="term" value="F:acyltransferase activity, transferring groups other than amino-acyl groups"/>
    <property type="evidence" value="ECO:0007669"/>
    <property type="project" value="InterPro"/>
</dbReference>
<name>A0A1W2ANV9_KIBAR</name>
<dbReference type="InterPro" id="IPR051531">
    <property type="entry name" value="N-acetyltransferase"/>
</dbReference>
<dbReference type="RefSeq" id="WP_084424843.1">
    <property type="nucleotide sequence ID" value="NZ_FWXV01000001.1"/>
</dbReference>
<evidence type="ECO:0000313" key="2">
    <source>
        <dbReference type="EMBL" id="SMC62397.1"/>
    </source>
</evidence>
<dbReference type="OrthoDB" id="9132139at2"/>
<organism evidence="2 3">
    <name type="scientific">Kibdelosporangium aridum</name>
    <dbReference type="NCBI Taxonomy" id="2030"/>
    <lineage>
        <taxon>Bacteria</taxon>
        <taxon>Bacillati</taxon>
        <taxon>Actinomycetota</taxon>
        <taxon>Actinomycetes</taxon>
        <taxon>Pseudonocardiales</taxon>
        <taxon>Pseudonocardiaceae</taxon>
        <taxon>Kibdelosporangium</taxon>
    </lineage>
</organism>
<dbReference type="Gene3D" id="3.40.630.30">
    <property type="match status" value="1"/>
</dbReference>
<reference evidence="2 3" key="1">
    <citation type="submission" date="2017-04" db="EMBL/GenBank/DDBJ databases">
        <authorList>
            <person name="Afonso C.L."/>
            <person name="Miller P.J."/>
            <person name="Scott M.A."/>
            <person name="Spackman E."/>
            <person name="Goraichik I."/>
            <person name="Dimitrov K.M."/>
            <person name="Suarez D.L."/>
            <person name="Swayne D.E."/>
        </authorList>
    </citation>
    <scope>NUCLEOTIDE SEQUENCE [LARGE SCALE GENOMIC DNA]</scope>
    <source>
        <strain evidence="2 3">DSM 43828</strain>
    </source>
</reference>
<evidence type="ECO:0000259" key="1">
    <source>
        <dbReference type="PROSITE" id="PS51186"/>
    </source>
</evidence>
<dbReference type="PANTHER" id="PTHR43792:SF1">
    <property type="entry name" value="N-ACETYLTRANSFERASE DOMAIN-CONTAINING PROTEIN"/>
    <property type="match status" value="1"/>
</dbReference>
<proteinExistence type="predicted"/>
<dbReference type="EMBL" id="FWXV01000001">
    <property type="protein sequence ID" value="SMC62397.1"/>
    <property type="molecule type" value="Genomic_DNA"/>
</dbReference>
<evidence type="ECO:0000313" key="3">
    <source>
        <dbReference type="Proteomes" id="UP000192674"/>
    </source>
</evidence>
<protein>
    <submittedName>
        <fullName evidence="2">Aminoglycoside 6'-N-acetyltransferase</fullName>
    </submittedName>
</protein>
<gene>
    <name evidence="2" type="ORF">SAMN05661093_00997</name>
</gene>